<evidence type="ECO:0000259" key="5">
    <source>
        <dbReference type="PROSITE" id="PS01031"/>
    </source>
</evidence>
<evidence type="ECO:0000256" key="2">
    <source>
        <dbReference type="RuleBase" id="RU003616"/>
    </source>
</evidence>
<keyword evidence="7" id="KW-1185">Reference proteome</keyword>
<gene>
    <name evidence="6" type="ORF">O6P43_008094</name>
</gene>
<dbReference type="Pfam" id="PF00011">
    <property type="entry name" value="HSP20"/>
    <property type="match status" value="1"/>
</dbReference>
<evidence type="ECO:0000256" key="1">
    <source>
        <dbReference type="PROSITE-ProRule" id="PRU00285"/>
    </source>
</evidence>
<feature type="compositionally biased region" description="Basic and acidic residues" evidence="3">
    <location>
        <begin position="362"/>
        <end position="386"/>
    </location>
</feature>
<dbReference type="Proteomes" id="UP001163823">
    <property type="component" value="Chromosome 4"/>
</dbReference>
<dbReference type="KEGG" id="qsa:O6P43_008094"/>
<dbReference type="SUPFAM" id="SSF49764">
    <property type="entry name" value="HSP20-like chaperones"/>
    <property type="match status" value="1"/>
</dbReference>
<protein>
    <submittedName>
        <fullName evidence="6">Small heat shock protein HSP</fullName>
    </submittedName>
</protein>
<feature type="compositionally biased region" description="Basic and acidic residues" evidence="3">
    <location>
        <begin position="430"/>
        <end position="451"/>
    </location>
</feature>
<dbReference type="PROSITE" id="PS01031">
    <property type="entry name" value="SHSP"/>
    <property type="match status" value="1"/>
</dbReference>
<feature type="domain" description="SHSP" evidence="5">
    <location>
        <begin position="24"/>
        <end position="143"/>
    </location>
</feature>
<comment type="similarity">
    <text evidence="1 2">Belongs to the small heat shock protein (HSP20) family.</text>
</comment>
<dbReference type="AlphaFoldDB" id="A0AAD7M4Z4"/>
<evidence type="ECO:0000313" key="7">
    <source>
        <dbReference type="Proteomes" id="UP001163823"/>
    </source>
</evidence>
<dbReference type="InterPro" id="IPR002068">
    <property type="entry name" value="A-crystallin/Hsp20_dom"/>
</dbReference>
<name>A0AAD7M4Z4_QUISA</name>
<evidence type="ECO:0000256" key="4">
    <source>
        <dbReference type="SAM" id="Phobius"/>
    </source>
</evidence>
<feature type="compositionally biased region" description="Acidic residues" evidence="3">
    <location>
        <begin position="220"/>
        <end position="230"/>
    </location>
</feature>
<keyword evidence="4" id="KW-0472">Membrane</keyword>
<feature type="region of interest" description="Disordered" evidence="3">
    <location>
        <begin position="216"/>
        <end position="241"/>
    </location>
</feature>
<evidence type="ECO:0000256" key="3">
    <source>
        <dbReference type="SAM" id="MobiDB-lite"/>
    </source>
</evidence>
<dbReference type="CDD" id="cd06464">
    <property type="entry name" value="ACD_sHsps-like"/>
    <property type="match status" value="1"/>
</dbReference>
<evidence type="ECO:0000313" key="6">
    <source>
        <dbReference type="EMBL" id="KAJ7969812.1"/>
    </source>
</evidence>
<feature type="compositionally biased region" description="Acidic residues" evidence="3">
    <location>
        <begin position="506"/>
        <end position="521"/>
    </location>
</feature>
<reference evidence="6" key="1">
    <citation type="journal article" date="2023" name="Science">
        <title>Elucidation of the pathway for biosynthesis of saponin adjuvants from the soapbark tree.</title>
        <authorList>
            <person name="Reed J."/>
            <person name="Orme A."/>
            <person name="El-Demerdash A."/>
            <person name="Owen C."/>
            <person name="Martin L.B.B."/>
            <person name="Misra R.C."/>
            <person name="Kikuchi S."/>
            <person name="Rejzek M."/>
            <person name="Martin A.C."/>
            <person name="Harkess A."/>
            <person name="Leebens-Mack J."/>
            <person name="Louveau T."/>
            <person name="Stephenson M.J."/>
            <person name="Osbourn A."/>
        </authorList>
    </citation>
    <scope>NUCLEOTIDE SEQUENCE</scope>
    <source>
        <strain evidence="6">S10</strain>
    </source>
</reference>
<dbReference type="Gene3D" id="2.60.40.790">
    <property type="match status" value="1"/>
</dbReference>
<feature type="transmembrane region" description="Helical" evidence="4">
    <location>
        <begin position="549"/>
        <end position="569"/>
    </location>
</feature>
<keyword evidence="4" id="KW-0812">Transmembrane</keyword>
<sequence length="577" mass="65550">MELDLGFKITKTRDDITSIADFHITKDQAGILFLSRETDTMFILTCHLKGYRKENVSIKINEDGTRISISGKKPVQEMVMRGWMMVKKEVEVKEFMNVFKIPDGVVLDRIKARYSEAESKLKIVMPKMVKGIRGVGIEEVKEEEVDNGRSEVSVADKIPDKVQEKIQEVCETSKIERMEETDGVLEKAKGGEPKETEIEANGINEEDRVNETIKEPKIENEEEDQQTVEEEVGKGGFAAEEFNKEEYIAEKLPQESEGTDLVLEEKVKYVTNEETEIVRELQEPERKRIDDVKQVAEALQEKHEREHKGASKEVAAIREVEPPKTICAHPEAASMEFEEVEPEKEIDKPQTKDQPPPTAEILSKETLELRDQNKEQDIPEARRVQELEEGGYQVHTPEDTEESAETVAEQLAKPKVLNPSSIQQSPLPEIEEKGRPDESVQSEHETVKESQIEEPNPSSQVSTQRNDIKDEKTQTSQPELPSDKRNLEAGQKANQQEETHRICYEIQEEPASEDVPGEQEGAESKSQELEEEKEGATRGKKKDLKKCKLYSPCVLAGSAFLVSLTVFVIHHIRNKKK</sequence>
<comment type="caution">
    <text evidence="6">The sequence shown here is derived from an EMBL/GenBank/DDBJ whole genome shotgun (WGS) entry which is preliminary data.</text>
</comment>
<keyword evidence="6" id="KW-0346">Stress response</keyword>
<keyword evidence="4" id="KW-1133">Transmembrane helix</keyword>
<feature type="compositionally biased region" description="Polar residues" evidence="3">
    <location>
        <begin position="456"/>
        <end position="465"/>
    </location>
</feature>
<accession>A0AAD7M4Z4</accession>
<dbReference type="InterPro" id="IPR008978">
    <property type="entry name" value="HSP20-like_chaperone"/>
</dbReference>
<proteinExistence type="inferred from homology"/>
<organism evidence="6 7">
    <name type="scientific">Quillaja saponaria</name>
    <name type="common">Soap bark tree</name>
    <dbReference type="NCBI Taxonomy" id="32244"/>
    <lineage>
        <taxon>Eukaryota</taxon>
        <taxon>Viridiplantae</taxon>
        <taxon>Streptophyta</taxon>
        <taxon>Embryophyta</taxon>
        <taxon>Tracheophyta</taxon>
        <taxon>Spermatophyta</taxon>
        <taxon>Magnoliopsida</taxon>
        <taxon>eudicotyledons</taxon>
        <taxon>Gunneridae</taxon>
        <taxon>Pentapetalae</taxon>
        <taxon>rosids</taxon>
        <taxon>fabids</taxon>
        <taxon>Fabales</taxon>
        <taxon>Quillajaceae</taxon>
        <taxon>Quillaja</taxon>
    </lineage>
</organism>
<feature type="compositionally biased region" description="Basic and acidic residues" evidence="3">
    <location>
        <begin position="300"/>
        <end position="322"/>
    </location>
</feature>
<dbReference type="EMBL" id="JARAOO010000004">
    <property type="protein sequence ID" value="KAJ7969812.1"/>
    <property type="molecule type" value="Genomic_DNA"/>
</dbReference>
<feature type="region of interest" description="Disordered" evidence="3">
    <location>
        <begin position="300"/>
        <end position="542"/>
    </location>
</feature>